<evidence type="ECO:0000313" key="1">
    <source>
        <dbReference type="EMBL" id="MBB4641859.1"/>
    </source>
</evidence>
<gene>
    <name evidence="1" type="ORF">HNQ99_002172</name>
</gene>
<dbReference type="Pfam" id="PF01904">
    <property type="entry name" value="DUF72"/>
    <property type="match status" value="1"/>
</dbReference>
<comment type="caution">
    <text evidence="1">The sequence shown here is derived from an EMBL/GenBank/DDBJ whole genome shotgun (WGS) entry which is preliminary data.</text>
</comment>
<accession>A0A840HWA1</accession>
<dbReference type="AlphaFoldDB" id="A0A840HWA1"/>
<evidence type="ECO:0000313" key="2">
    <source>
        <dbReference type="Proteomes" id="UP000575068"/>
    </source>
</evidence>
<dbReference type="InterPro" id="IPR036520">
    <property type="entry name" value="UPF0759_sf"/>
</dbReference>
<protein>
    <submittedName>
        <fullName evidence="1">Uncharacterized protein YecE (DUF72 family)</fullName>
    </submittedName>
</protein>
<reference evidence="1 2" key="1">
    <citation type="submission" date="2020-08" db="EMBL/GenBank/DDBJ databases">
        <title>Genomic Encyclopedia of Type Strains, Phase IV (KMG-IV): sequencing the most valuable type-strain genomes for metagenomic binning, comparative biology and taxonomic classification.</title>
        <authorList>
            <person name="Goeker M."/>
        </authorList>
    </citation>
    <scope>NUCLEOTIDE SEQUENCE [LARGE SCALE GENOMIC DNA]</scope>
    <source>
        <strain evidence="1 2">DSM 7465</strain>
    </source>
</reference>
<keyword evidence="2" id="KW-1185">Reference proteome</keyword>
<dbReference type="PANTHER" id="PTHR30348">
    <property type="entry name" value="UNCHARACTERIZED PROTEIN YECE"/>
    <property type="match status" value="1"/>
</dbReference>
<dbReference type="Proteomes" id="UP000575068">
    <property type="component" value="Unassembled WGS sequence"/>
</dbReference>
<organism evidence="1 2">
    <name type="scientific">Rhizorhapis suberifaciens</name>
    <name type="common">corky root of lettuce</name>
    <dbReference type="NCBI Taxonomy" id="13656"/>
    <lineage>
        <taxon>Bacteria</taxon>
        <taxon>Pseudomonadati</taxon>
        <taxon>Pseudomonadota</taxon>
        <taxon>Alphaproteobacteria</taxon>
        <taxon>Sphingomonadales</taxon>
        <taxon>Sphingomonadaceae</taxon>
        <taxon>Rhizorhapis</taxon>
    </lineage>
</organism>
<dbReference type="SUPFAM" id="SSF117396">
    <property type="entry name" value="TM1631-like"/>
    <property type="match status" value="1"/>
</dbReference>
<dbReference type="InterPro" id="IPR002763">
    <property type="entry name" value="DUF72"/>
</dbReference>
<dbReference type="EMBL" id="JACHOV010000007">
    <property type="protein sequence ID" value="MBB4641859.1"/>
    <property type="molecule type" value="Genomic_DNA"/>
</dbReference>
<dbReference type="RefSeq" id="WP_184475636.1">
    <property type="nucleotide sequence ID" value="NZ_JACHOV010000007.1"/>
</dbReference>
<dbReference type="PANTHER" id="PTHR30348:SF4">
    <property type="entry name" value="DUF72 DOMAIN-CONTAINING PROTEIN"/>
    <property type="match status" value="1"/>
</dbReference>
<dbReference type="Gene3D" id="3.20.20.410">
    <property type="entry name" value="Protein of unknown function UPF0759"/>
    <property type="match status" value="1"/>
</dbReference>
<sequence length="266" mass="29524">MGRAGTIRAGIGGWTFEPWRGTFYPKSLPQAKELEYAASQLTAIEINGTYYRLQKPESFANWAKAAPEDFIFTVKASRVCTNRRVLAEAGEAIAKFLGQGITELGDKLGPILWQFMPTKAFDAEDFGAFLKLLPNKQDGMFLRHAVEVRHETFLHPNFVEMCRAADVAIVFADSPKYPQIADMTADFVYARLQDAREEETTGYSPDALDRWAGIARSWAAGESPADLQYISPAQSGPKSRDVFIFMINGAKVRAPAAAQDFLQRLG</sequence>
<proteinExistence type="predicted"/>
<name>A0A840HWA1_9SPHN</name>